<dbReference type="Gene3D" id="3.40.630.30">
    <property type="match status" value="1"/>
</dbReference>
<dbReference type="PANTHER" id="PTHR13947:SF37">
    <property type="entry name" value="LD18367P"/>
    <property type="match status" value="1"/>
</dbReference>
<dbReference type="Pfam" id="PF00583">
    <property type="entry name" value="Acetyltransf_1"/>
    <property type="match status" value="1"/>
</dbReference>
<dbReference type="PANTHER" id="PTHR13947">
    <property type="entry name" value="GNAT FAMILY N-ACETYLTRANSFERASE"/>
    <property type="match status" value="1"/>
</dbReference>
<accession>A0A402AR53</accession>
<dbReference type="InterPro" id="IPR036388">
    <property type="entry name" value="WH-like_DNA-bd_sf"/>
</dbReference>
<evidence type="ECO:0000259" key="2">
    <source>
        <dbReference type="PROSITE" id="PS50995"/>
    </source>
</evidence>
<dbReference type="AlphaFoldDB" id="A0A402AR53"/>
<comment type="caution">
    <text evidence="4">The sequence shown here is derived from an EMBL/GenBank/DDBJ whole genome shotgun (WGS) entry which is preliminary data.</text>
</comment>
<dbReference type="PROSITE" id="PS50995">
    <property type="entry name" value="HTH_MARR_2"/>
    <property type="match status" value="1"/>
</dbReference>
<gene>
    <name evidence="4" type="ORF">KDK_53840</name>
</gene>
<dbReference type="InterPro" id="IPR050769">
    <property type="entry name" value="NAT_camello-type"/>
</dbReference>
<organism evidence="4 5">
    <name type="scientific">Dictyobacter kobayashii</name>
    <dbReference type="NCBI Taxonomy" id="2014872"/>
    <lineage>
        <taxon>Bacteria</taxon>
        <taxon>Bacillati</taxon>
        <taxon>Chloroflexota</taxon>
        <taxon>Ktedonobacteria</taxon>
        <taxon>Ktedonobacterales</taxon>
        <taxon>Dictyobacteraceae</taxon>
        <taxon>Dictyobacter</taxon>
    </lineage>
</organism>
<dbReference type="PROSITE" id="PS51186">
    <property type="entry name" value="GNAT"/>
    <property type="match status" value="1"/>
</dbReference>
<keyword evidence="1 4" id="KW-0808">Transferase</keyword>
<name>A0A402AR53_9CHLR</name>
<sequence>MLPEAIDERVKVVRHFNRSFTRQIGVLREGLLHSPYTLTEARIMFEIAHREQTTASHLGRELGLDPGYLSRLLTRLEQQALIEKRRSDNDGRQFLLELTDEGKQAAQLLDQRSRDEVAEMLNTLSEQEQQRLLKAMQEIEGILTRSFKFSEPFFLRSHQPGDIGWVAHRHGVLYAREFGWDERFEALVAQIVADFVNNYDPLRDHCWIAEMKGEIVGSVFVVRASESVARLRLLLVEPKARGLGLGTYLVEECIRFARQHGYQKLQLWTNSVLVEARHIYQKTGFKMIEQESHHSFGHDLIGETWELIL</sequence>
<dbReference type="SMART" id="SM00347">
    <property type="entry name" value="HTH_MARR"/>
    <property type="match status" value="1"/>
</dbReference>
<dbReference type="CDD" id="cd04301">
    <property type="entry name" value="NAT_SF"/>
    <property type="match status" value="1"/>
</dbReference>
<dbReference type="InterPro" id="IPR000835">
    <property type="entry name" value="HTH_MarR-typ"/>
</dbReference>
<keyword evidence="5" id="KW-1185">Reference proteome</keyword>
<dbReference type="SUPFAM" id="SSF46785">
    <property type="entry name" value="Winged helix' DNA-binding domain"/>
    <property type="match status" value="1"/>
</dbReference>
<dbReference type="InterPro" id="IPR016181">
    <property type="entry name" value="Acyl_CoA_acyltransferase"/>
</dbReference>
<dbReference type="EMBL" id="BIFS01000001">
    <property type="protein sequence ID" value="GCE21584.1"/>
    <property type="molecule type" value="Genomic_DNA"/>
</dbReference>
<evidence type="ECO:0000313" key="5">
    <source>
        <dbReference type="Proteomes" id="UP000287188"/>
    </source>
</evidence>
<dbReference type="GO" id="GO:0008080">
    <property type="term" value="F:N-acetyltransferase activity"/>
    <property type="evidence" value="ECO:0007669"/>
    <property type="project" value="InterPro"/>
</dbReference>
<evidence type="ECO:0000313" key="4">
    <source>
        <dbReference type="EMBL" id="GCE21584.1"/>
    </source>
</evidence>
<evidence type="ECO:0000259" key="3">
    <source>
        <dbReference type="PROSITE" id="PS51186"/>
    </source>
</evidence>
<dbReference type="InterPro" id="IPR036390">
    <property type="entry name" value="WH_DNA-bd_sf"/>
</dbReference>
<feature type="domain" description="HTH marR-type" evidence="2">
    <location>
        <begin position="1"/>
        <end position="141"/>
    </location>
</feature>
<protein>
    <submittedName>
        <fullName evidence="4">GNAT family N-acetyltransferase</fullName>
    </submittedName>
</protein>
<proteinExistence type="predicted"/>
<feature type="domain" description="N-acetyltransferase" evidence="3">
    <location>
        <begin position="163"/>
        <end position="306"/>
    </location>
</feature>
<dbReference type="Pfam" id="PF12802">
    <property type="entry name" value="MarR_2"/>
    <property type="match status" value="1"/>
</dbReference>
<dbReference type="InterPro" id="IPR000182">
    <property type="entry name" value="GNAT_dom"/>
</dbReference>
<dbReference type="PRINTS" id="PR00598">
    <property type="entry name" value="HTHMARR"/>
</dbReference>
<dbReference type="SUPFAM" id="SSF55729">
    <property type="entry name" value="Acyl-CoA N-acyltransferases (Nat)"/>
    <property type="match status" value="1"/>
</dbReference>
<dbReference type="Gene3D" id="1.10.10.10">
    <property type="entry name" value="Winged helix-like DNA-binding domain superfamily/Winged helix DNA-binding domain"/>
    <property type="match status" value="1"/>
</dbReference>
<dbReference type="RefSeq" id="WP_126553333.1">
    <property type="nucleotide sequence ID" value="NZ_BIFS01000001.1"/>
</dbReference>
<dbReference type="OrthoDB" id="5419426at2"/>
<reference evidence="5" key="1">
    <citation type="submission" date="2018-12" db="EMBL/GenBank/DDBJ databases">
        <title>Tengunoibacter tsumagoiensis gen. nov., sp. nov., Dictyobacter kobayashii sp. nov., D. alpinus sp. nov., and D. joshuensis sp. nov. and description of Dictyobacteraceae fam. nov. within the order Ktedonobacterales isolated from Tengu-no-mugimeshi.</title>
        <authorList>
            <person name="Wang C.M."/>
            <person name="Zheng Y."/>
            <person name="Sakai Y."/>
            <person name="Toyoda A."/>
            <person name="Minakuchi Y."/>
            <person name="Abe K."/>
            <person name="Yokota A."/>
            <person name="Yabe S."/>
        </authorList>
    </citation>
    <scope>NUCLEOTIDE SEQUENCE [LARGE SCALE GENOMIC DNA]</scope>
    <source>
        <strain evidence="5">Uno11</strain>
    </source>
</reference>
<dbReference type="Proteomes" id="UP000287188">
    <property type="component" value="Unassembled WGS sequence"/>
</dbReference>
<dbReference type="GO" id="GO:0003700">
    <property type="term" value="F:DNA-binding transcription factor activity"/>
    <property type="evidence" value="ECO:0007669"/>
    <property type="project" value="InterPro"/>
</dbReference>
<evidence type="ECO:0000256" key="1">
    <source>
        <dbReference type="ARBA" id="ARBA00022679"/>
    </source>
</evidence>